<name>A0ABU6KA26_9BACI</name>
<accession>A0ABU6KA26</accession>
<dbReference type="Proteomes" id="UP001335737">
    <property type="component" value="Unassembled WGS sequence"/>
</dbReference>
<evidence type="ECO:0000313" key="1">
    <source>
        <dbReference type="EMBL" id="MEC5422099.1"/>
    </source>
</evidence>
<sequence>MKTYETHDEMKRTHVIEQLEKFGSYNNDHYTYQELKIKLAAARAMDIDITHDDNKFF</sequence>
<keyword evidence="2" id="KW-1185">Reference proteome</keyword>
<organism evidence="1 2">
    <name type="scientific">Virgibacillus tibetensis</name>
    <dbReference type="NCBI Taxonomy" id="3042313"/>
    <lineage>
        <taxon>Bacteria</taxon>
        <taxon>Bacillati</taxon>
        <taxon>Bacillota</taxon>
        <taxon>Bacilli</taxon>
        <taxon>Bacillales</taxon>
        <taxon>Bacillaceae</taxon>
        <taxon>Virgibacillus</taxon>
    </lineage>
</organism>
<proteinExistence type="predicted"/>
<reference evidence="1 2" key="1">
    <citation type="journal article" date="2024" name="Int. J. Syst. Evol. Microbiol.">
        <title>Virgibacillus tibetensis sp. nov., isolated from salt lake on the Tibetan Plateau of China.</title>
        <authorList>
            <person name="Phurbu D."/>
            <person name="Liu Z.-X."/>
            <person name="Wang R."/>
            <person name="Zheng Y.-Y."/>
            <person name="Liu H.-C."/>
            <person name="Zhou Y.-G."/>
            <person name="Yu Y.-J."/>
            <person name="Li A.-H."/>
        </authorList>
    </citation>
    <scope>NUCLEOTIDE SEQUENCE [LARGE SCALE GENOMIC DNA]</scope>
    <source>
        <strain evidence="1 2">C22-A2</strain>
    </source>
</reference>
<protein>
    <submittedName>
        <fullName evidence="1">Uncharacterized protein</fullName>
    </submittedName>
</protein>
<evidence type="ECO:0000313" key="2">
    <source>
        <dbReference type="Proteomes" id="UP001335737"/>
    </source>
</evidence>
<gene>
    <name evidence="1" type="ORF">QGM71_01150</name>
</gene>
<comment type="caution">
    <text evidence="1">The sequence shown here is derived from an EMBL/GenBank/DDBJ whole genome shotgun (WGS) entry which is preliminary data.</text>
</comment>
<dbReference type="RefSeq" id="WP_327605672.1">
    <property type="nucleotide sequence ID" value="NZ_JARZFX010000001.1"/>
</dbReference>
<dbReference type="EMBL" id="JARZFX010000001">
    <property type="protein sequence ID" value="MEC5422099.1"/>
    <property type="molecule type" value="Genomic_DNA"/>
</dbReference>